<dbReference type="CDD" id="cd17932">
    <property type="entry name" value="DEXQc_UvrD"/>
    <property type="match status" value="1"/>
</dbReference>
<dbReference type="GO" id="GO:0043138">
    <property type="term" value="F:3'-5' DNA helicase activity"/>
    <property type="evidence" value="ECO:0007669"/>
    <property type="project" value="UniProtKB-EC"/>
</dbReference>
<evidence type="ECO:0000256" key="2">
    <source>
        <dbReference type="ARBA" id="ARBA00022741"/>
    </source>
</evidence>
<keyword evidence="5" id="KW-0540">Nuclease</keyword>
<comment type="similarity">
    <text evidence="1">Belongs to the helicase family. UvrD subfamily.</text>
</comment>
<comment type="catalytic activity">
    <reaction evidence="11">
        <text>ATP + H2O = ADP + phosphate + H(+)</text>
        <dbReference type="Rhea" id="RHEA:13065"/>
        <dbReference type="ChEBI" id="CHEBI:15377"/>
        <dbReference type="ChEBI" id="CHEBI:15378"/>
        <dbReference type="ChEBI" id="CHEBI:30616"/>
        <dbReference type="ChEBI" id="CHEBI:43474"/>
        <dbReference type="ChEBI" id="CHEBI:456216"/>
        <dbReference type="EC" id="5.6.2.4"/>
    </reaction>
</comment>
<dbReference type="GO" id="GO:0004527">
    <property type="term" value="F:exonuclease activity"/>
    <property type="evidence" value="ECO:0007669"/>
    <property type="project" value="UniProtKB-KW"/>
</dbReference>
<dbReference type="GO" id="GO:0005829">
    <property type="term" value="C:cytosol"/>
    <property type="evidence" value="ECO:0007669"/>
    <property type="project" value="TreeGrafter"/>
</dbReference>
<keyword evidence="8" id="KW-0413">Isomerase</keyword>
<dbReference type="RefSeq" id="WP_095066523.1">
    <property type="nucleotide sequence ID" value="NZ_LT906470.1"/>
</dbReference>
<dbReference type="SMART" id="SM00479">
    <property type="entry name" value="EXOIII"/>
    <property type="match status" value="1"/>
</dbReference>
<evidence type="ECO:0000256" key="11">
    <source>
        <dbReference type="ARBA" id="ARBA00048988"/>
    </source>
</evidence>
<dbReference type="CDD" id="cd06127">
    <property type="entry name" value="DEDDh"/>
    <property type="match status" value="1"/>
</dbReference>
<dbReference type="InterPro" id="IPR012337">
    <property type="entry name" value="RNaseH-like_sf"/>
</dbReference>
<gene>
    <name evidence="15" type="primary">pcrA_2</name>
    <name evidence="15" type="ORF">SAMEA44547418_01725</name>
</gene>
<evidence type="ECO:0000256" key="7">
    <source>
        <dbReference type="ARBA" id="ARBA00023125"/>
    </source>
</evidence>
<proteinExistence type="inferred from homology"/>
<feature type="binding site" evidence="12">
    <location>
        <begin position="22"/>
        <end position="29"/>
    </location>
    <ligand>
        <name>ATP</name>
        <dbReference type="ChEBI" id="CHEBI:30616"/>
    </ligand>
</feature>
<dbReference type="EC" id="5.6.2.4" evidence="10"/>
<dbReference type="InterPro" id="IPR014016">
    <property type="entry name" value="UvrD-like_ATP-bd"/>
</dbReference>
<dbReference type="FunFam" id="3.30.420.10:FF:000045">
    <property type="entry name" value="3'-5' exonuclease DinG"/>
    <property type="match status" value="1"/>
</dbReference>
<keyword evidence="3 12" id="KW-0378">Hydrolase</keyword>
<evidence type="ECO:0000256" key="3">
    <source>
        <dbReference type="ARBA" id="ARBA00022801"/>
    </source>
</evidence>
<comment type="catalytic activity">
    <reaction evidence="9">
        <text>Couples ATP hydrolysis with the unwinding of duplex DNA by translocating in the 3'-5' direction.</text>
        <dbReference type="EC" id="5.6.2.4"/>
    </reaction>
</comment>
<evidence type="ECO:0000256" key="1">
    <source>
        <dbReference type="ARBA" id="ARBA00009922"/>
    </source>
</evidence>
<feature type="domain" description="UvrD-like helicase C-terminal" evidence="14">
    <location>
        <begin position="312"/>
        <end position="783"/>
    </location>
</feature>
<organism evidence="15 16">
    <name type="scientific">Veillonella rodentium</name>
    <dbReference type="NCBI Taxonomy" id="248315"/>
    <lineage>
        <taxon>Bacteria</taxon>
        <taxon>Bacillati</taxon>
        <taxon>Bacillota</taxon>
        <taxon>Negativicutes</taxon>
        <taxon>Veillonellales</taxon>
        <taxon>Veillonellaceae</taxon>
        <taxon>Veillonella</taxon>
    </lineage>
</organism>
<evidence type="ECO:0000256" key="10">
    <source>
        <dbReference type="ARBA" id="ARBA00034808"/>
    </source>
</evidence>
<dbReference type="PROSITE" id="PS51198">
    <property type="entry name" value="UVRD_HELICASE_ATP_BIND"/>
    <property type="match status" value="1"/>
</dbReference>
<dbReference type="InterPro" id="IPR014017">
    <property type="entry name" value="DNA_helicase_UvrD-like_C"/>
</dbReference>
<feature type="domain" description="UvrD-like helicase ATP-binding" evidence="13">
    <location>
        <begin position="1"/>
        <end position="306"/>
    </location>
</feature>
<keyword evidence="2 12" id="KW-0547">Nucleotide-binding</keyword>
<evidence type="ECO:0000256" key="8">
    <source>
        <dbReference type="ARBA" id="ARBA00023235"/>
    </source>
</evidence>
<dbReference type="Pfam" id="PF13361">
    <property type="entry name" value="UvrD_C"/>
    <property type="match status" value="1"/>
</dbReference>
<dbReference type="InterPro" id="IPR036397">
    <property type="entry name" value="RNaseH_sf"/>
</dbReference>
<keyword evidence="7" id="KW-0238">DNA-binding</keyword>
<dbReference type="Gene3D" id="1.10.10.160">
    <property type="match status" value="1"/>
</dbReference>
<dbReference type="PANTHER" id="PTHR11070">
    <property type="entry name" value="UVRD / RECB / PCRA DNA HELICASE FAMILY MEMBER"/>
    <property type="match status" value="1"/>
</dbReference>
<name>A0A239ZUT6_9FIRM</name>
<reference evidence="15 16" key="1">
    <citation type="submission" date="2017-06" db="EMBL/GenBank/DDBJ databases">
        <authorList>
            <consortium name="Pathogen Informatics"/>
        </authorList>
    </citation>
    <scope>NUCLEOTIDE SEQUENCE [LARGE SCALE GENOMIC DNA]</scope>
    <source>
        <strain evidence="15 16">NCTC12018</strain>
    </source>
</reference>
<keyword evidence="5" id="KW-0269">Exonuclease</keyword>
<protein>
    <recommendedName>
        <fullName evidence="10">DNA 3'-5' helicase</fullName>
        <ecNumber evidence="10">5.6.2.4</ecNumber>
    </recommendedName>
</protein>
<dbReference type="KEGG" id="vrm:44547418_01725"/>
<evidence type="ECO:0000256" key="12">
    <source>
        <dbReference type="PROSITE-ProRule" id="PRU00560"/>
    </source>
</evidence>
<dbReference type="Gene3D" id="3.40.50.300">
    <property type="entry name" value="P-loop containing nucleotide triphosphate hydrolases"/>
    <property type="match status" value="2"/>
</dbReference>
<dbReference type="EMBL" id="LT906470">
    <property type="protein sequence ID" value="SNV74538.1"/>
    <property type="molecule type" value="Genomic_DNA"/>
</dbReference>
<dbReference type="SUPFAM" id="SSF53098">
    <property type="entry name" value="Ribonuclease H-like"/>
    <property type="match status" value="1"/>
</dbReference>
<dbReference type="Gene3D" id="1.10.486.10">
    <property type="entry name" value="PCRA, domain 4"/>
    <property type="match status" value="1"/>
</dbReference>
<dbReference type="Gene3D" id="3.30.420.10">
    <property type="entry name" value="Ribonuclease H-like superfamily/Ribonuclease H"/>
    <property type="match status" value="1"/>
</dbReference>
<dbReference type="InterPro" id="IPR013986">
    <property type="entry name" value="DExx_box_DNA_helicase_dom_sf"/>
</dbReference>
<dbReference type="PANTHER" id="PTHR11070:SF2">
    <property type="entry name" value="ATP-DEPENDENT DNA HELICASE SRS2"/>
    <property type="match status" value="1"/>
</dbReference>
<keyword evidence="6 12" id="KW-0067">ATP-binding</keyword>
<dbReference type="SUPFAM" id="SSF52540">
    <property type="entry name" value="P-loop containing nucleoside triphosphate hydrolases"/>
    <property type="match status" value="1"/>
</dbReference>
<dbReference type="InterPro" id="IPR013520">
    <property type="entry name" value="Ribonucl_H"/>
</dbReference>
<dbReference type="GO" id="GO:0000725">
    <property type="term" value="P:recombinational repair"/>
    <property type="evidence" value="ECO:0007669"/>
    <property type="project" value="TreeGrafter"/>
</dbReference>
<dbReference type="Proteomes" id="UP000214973">
    <property type="component" value="Chromosome 1"/>
</dbReference>
<evidence type="ECO:0000259" key="13">
    <source>
        <dbReference type="PROSITE" id="PS51198"/>
    </source>
</evidence>
<evidence type="ECO:0000256" key="5">
    <source>
        <dbReference type="ARBA" id="ARBA00022839"/>
    </source>
</evidence>
<dbReference type="Pfam" id="PF00580">
    <property type="entry name" value="UvrD-helicase"/>
    <property type="match status" value="1"/>
</dbReference>
<dbReference type="GO" id="GO:0016887">
    <property type="term" value="F:ATP hydrolysis activity"/>
    <property type="evidence" value="ECO:0007669"/>
    <property type="project" value="RHEA"/>
</dbReference>
<dbReference type="GO" id="GO:0033202">
    <property type="term" value="C:DNA helicase complex"/>
    <property type="evidence" value="ECO:0007669"/>
    <property type="project" value="TreeGrafter"/>
</dbReference>
<accession>A0A239ZUT6</accession>
<evidence type="ECO:0000259" key="14">
    <source>
        <dbReference type="PROSITE" id="PS51217"/>
    </source>
</evidence>
<evidence type="ECO:0000313" key="15">
    <source>
        <dbReference type="EMBL" id="SNV74538.1"/>
    </source>
</evidence>
<dbReference type="GO" id="GO:0003677">
    <property type="term" value="F:DNA binding"/>
    <property type="evidence" value="ECO:0007669"/>
    <property type="project" value="UniProtKB-KW"/>
</dbReference>
<evidence type="ECO:0000256" key="9">
    <source>
        <dbReference type="ARBA" id="ARBA00034617"/>
    </source>
</evidence>
<dbReference type="GO" id="GO:0005524">
    <property type="term" value="F:ATP binding"/>
    <property type="evidence" value="ECO:0007669"/>
    <property type="project" value="UniProtKB-UniRule"/>
</dbReference>
<dbReference type="AlphaFoldDB" id="A0A239ZUT6"/>
<sequence length="862" mass="99251">MIINREQQRVIDEVERNILLLASAGTGKTNTLAYRVAHLIEGGFAEADNILCMTFTNKAANEMKDRIQSLVGSPAKAVEISTFHSFCFFVLQQEGKRNESLYTDVTIFDEEDCKELYGPYKPKQLRDINFANVIAMVKEYRSLYGFYTDDTAADYKNTIYRLRTENYKAVEAQFSSFNKVLYDELSLFWAEGHQWLSAYDESLRAVHGVDFTDLICGVHRLFQDPVVRERWRSRYSYISVDEMQDTGLLEYKVLEMLWQGNHVLLCGDYFQTIYEWRGSDPFRLLKRFDEDFKPLKIIFYENYRSNRTLFTMAFRTLQAMFPDLVGSVYNELPRANSESTGKPVLIKGSKNEYQEGRYIFDSICVLPKDTSIGVLVRDNKTAQRLSSSFERLNAEKPEGERRHFMIIDEYKFFRRQEIKDVMAYFKLLMNPNDSVSAKRIIKRYVAGIGDNRIAAIESPETRQVGLKLTDFMDMPIFEDEPYAKLVQGLERREVIVYDVESTGTDTSQDRIIQIAAIRIDEEGQVLETFERFINPGRPVGQSEEVHGFSDAYLAEHGEDPVTVLTAFKEFSENAVIVGHNVNYDISIFTNELARHNLGQPEFKAVYDTLDIFRRFHPNLPNHKLGFLASHFPIHHEPTHNAMDDILATAQLLIYAVKENIIPTTTGRMVAINKYKAAFTNIASQMATLRRKALTEIPTQLLAYIMNHMGVLEYYKSHGEAAKVEHIRDLYRIMEKLDVDYDGPPGLARLNQILQMAALTAGEPVQQVKNDDRIPIITVHQAKGSEFDYVFLAGMNQGVFPSPFAIEEGREDEEKRLFYVAITRPKRELVITYKHENERGRSVQPSPLLNYMPTDANLVERSS</sequence>
<dbReference type="InterPro" id="IPR000212">
    <property type="entry name" value="DNA_helicase_UvrD/REP"/>
</dbReference>
<dbReference type="InterPro" id="IPR027417">
    <property type="entry name" value="P-loop_NTPase"/>
</dbReference>
<keyword evidence="16" id="KW-1185">Reference proteome</keyword>
<keyword evidence="4 12" id="KW-0347">Helicase</keyword>
<dbReference type="Pfam" id="PF00929">
    <property type="entry name" value="RNase_T"/>
    <property type="match status" value="1"/>
</dbReference>
<evidence type="ECO:0000256" key="6">
    <source>
        <dbReference type="ARBA" id="ARBA00022840"/>
    </source>
</evidence>
<dbReference type="PROSITE" id="PS51217">
    <property type="entry name" value="UVRD_HELICASE_CTER"/>
    <property type="match status" value="1"/>
</dbReference>
<evidence type="ECO:0000256" key="4">
    <source>
        <dbReference type="ARBA" id="ARBA00022806"/>
    </source>
</evidence>
<evidence type="ECO:0000313" key="16">
    <source>
        <dbReference type="Proteomes" id="UP000214973"/>
    </source>
</evidence>